<dbReference type="Proteomes" id="UP000070373">
    <property type="component" value="Unassembled WGS sequence"/>
</dbReference>
<reference evidence="3 4" key="1">
    <citation type="journal article" date="2016" name="Sci. Rep.">
        <title>Metabolic traits of an uncultured archaeal lineage -MSBL1- from brine pools of the Red Sea.</title>
        <authorList>
            <person name="Mwirichia R."/>
            <person name="Alam I."/>
            <person name="Rashid M."/>
            <person name="Vinu M."/>
            <person name="Ba-Alawi W."/>
            <person name="Anthony Kamau A."/>
            <person name="Kamanda Ngugi D."/>
            <person name="Goker M."/>
            <person name="Klenk H.P."/>
            <person name="Bajic V."/>
            <person name="Stingl U."/>
        </authorList>
    </citation>
    <scope>NUCLEOTIDE SEQUENCE [LARGE SCALE GENOMIC DNA]</scope>
    <source>
        <strain evidence="3">SCGC-AAA259E17</strain>
    </source>
</reference>
<sequence length="821" mass="93622">MLFPKVIKSLLKTLEELPKSTLYRKKDKLLEEGLLDEKPREGEPGSLYQTTEKGSRVLEKSESKSEGIPQAELAPTSEHRAVIELILAAVASRQTKFRTDHHPTFVQVGGTLKWKSWLAKFVSYLLDLEPEDSVILMSAESGRSLLTRRGYAGETISQRDILDMSFVCFDEYHEAGDEQRKLCGVYLQGRTTVPYENRELKIEPVPLLNLNPQGSGTIREKTGLEERQVRRSVICDLDQVKIPDSEKARGEEILEKAKREGITIPEQVPDLSAYRDWIQRAVDECVREEYRDLVDLEMLILLASGMGTFLDGRKAVTRTVRDYLQVVETLEWTEEGWPRIMNLLAEELEGKTGEEEKGKTTRTELRTLAQQALANSESSEPSPFDYDAELAELREKLKSYGLGSDKALTILKELERKCDEESMEVVKSVDRVLDLLNRYENVESAVRSRKKELSDAEEELGQVKEKKSGLESKIEELQERTSDLKEKKDDMERKLAYTSDQLAGIDELLQELGVSPDEITGFVERQESLDELNFGQEEARAVAKELEGDGSLKERLEKITRLVGEHGSLEKARNKLKKKVNSLKGSISSLEKRLEEKKAEYGKIKEKVESREEKVEELETKRDELREEIAELKEEKKSAEEDLQRVLKTKKRSEEIAEDLDGFESLEELVSSEEDRAEELDAEVGSLEERKEKLESSIDEVKESGIEQVEAAGDEVRRELENLKGDVEKWGEVKEKAGKLENELKYARYFLDDDILAQMPRPHAKLILDKLILWCDENDIDTRVKAEETPLNRTMGISSYAKLDVADLLEAARRALMEGSD</sequence>
<evidence type="ECO:0000313" key="3">
    <source>
        <dbReference type="EMBL" id="KXA92312.1"/>
    </source>
</evidence>
<dbReference type="SUPFAM" id="SSF57997">
    <property type="entry name" value="Tropomyosin"/>
    <property type="match status" value="1"/>
</dbReference>
<feature type="region of interest" description="Disordered" evidence="2">
    <location>
        <begin position="34"/>
        <end position="73"/>
    </location>
</feature>
<evidence type="ECO:0000256" key="1">
    <source>
        <dbReference type="SAM" id="Coils"/>
    </source>
</evidence>
<protein>
    <submittedName>
        <fullName evidence="3">Uncharacterized protein</fullName>
    </submittedName>
</protein>
<keyword evidence="1" id="KW-0175">Coiled coil</keyword>
<feature type="coiled-coil region" evidence="1">
    <location>
        <begin position="411"/>
        <end position="494"/>
    </location>
</feature>
<comment type="caution">
    <text evidence="3">The sequence shown here is derived from an EMBL/GenBank/DDBJ whole genome shotgun (WGS) entry which is preliminary data.</text>
</comment>
<evidence type="ECO:0000256" key="2">
    <source>
        <dbReference type="SAM" id="MobiDB-lite"/>
    </source>
</evidence>
<proteinExistence type="predicted"/>
<accession>A0A133UDM0</accession>
<dbReference type="PATRIC" id="fig|1698263.3.peg.1058"/>
<dbReference type="PANTHER" id="PTHR43941">
    <property type="entry name" value="STRUCTURAL MAINTENANCE OF CHROMOSOMES PROTEIN 2"/>
    <property type="match status" value="1"/>
</dbReference>
<organism evidence="3 4">
    <name type="scientific">candidate division MSBL1 archaeon SCGC-AAA259E17</name>
    <dbReference type="NCBI Taxonomy" id="1698263"/>
    <lineage>
        <taxon>Archaea</taxon>
        <taxon>Methanobacteriati</taxon>
        <taxon>Methanobacteriota</taxon>
        <taxon>candidate division MSBL1</taxon>
    </lineage>
</organism>
<dbReference type="Gene3D" id="1.10.287.1490">
    <property type="match status" value="1"/>
</dbReference>
<keyword evidence="4" id="KW-1185">Reference proteome</keyword>
<feature type="region of interest" description="Disordered" evidence="2">
    <location>
        <begin position="671"/>
        <end position="691"/>
    </location>
</feature>
<name>A0A133UDM0_9EURY</name>
<evidence type="ECO:0000313" key="4">
    <source>
        <dbReference type="Proteomes" id="UP000070373"/>
    </source>
</evidence>
<dbReference type="AlphaFoldDB" id="A0A133UDM0"/>
<feature type="compositionally biased region" description="Basic and acidic residues" evidence="2">
    <location>
        <begin position="53"/>
        <end position="65"/>
    </location>
</feature>
<dbReference type="PANTHER" id="PTHR43941:SF1">
    <property type="entry name" value="STRUCTURAL MAINTENANCE OF CHROMOSOMES PROTEIN 2"/>
    <property type="match status" value="1"/>
</dbReference>
<gene>
    <name evidence="3" type="ORF">AKJ64_03490</name>
</gene>
<dbReference type="EMBL" id="LHXN01000061">
    <property type="protein sequence ID" value="KXA92312.1"/>
    <property type="molecule type" value="Genomic_DNA"/>
</dbReference>
<feature type="compositionally biased region" description="Acidic residues" evidence="2">
    <location>
        <begin position="671"/>
        <end position="682"/>
    </location>
</feature>
<feature type="compositionally biased region" description="Basic and acidic residues" evidence="2">
    <location>
        <begin position="34"/>
        <end position="43"/>
    </location>
</feature>